<accession>A0A3A6PWT9</accession>
<organism evidence="1 2">
    <name type="scientific">Halonotius aquaticus</name>
    <dbReference type="NCBI Taxonomy" id="2216978"/>
    <lineage>
        <taxon>Archaea</taxon>
        <taxon>Methanobacteriati</taxon>
        <taxon>Methanobacteriota</taxon>
        <taxon>Stenosarchaea group</taxon>
        <taxon>Halobacteria</taxon>
        <taxon>Halobacteriales</taxon>
        <taxon>Haloferacaceae</taxon>
        <taxon>Halonotius</taxon>
    </lineage>
</organism>
<proteinExistence type="predicted"/>
<protein>
    <submittedName>
        <fullName evidence="1">Uncharacterized protein</fullName>
    </submittedName>
</protein>
<name>A0A3A6PWT9_9EURY</name>
<evidence type="ECO:0000313" key="2">
    <source>
        <dbReference type="Proteomes" id="UP000276588"/>
    </source>
</evidence>
<keyword evidence="2" id="KW-1185">Reference proteome</keyword>
<dbReference type="RefSeq" id="WP_120103020.1">
    <property type="nucleotide sequence ID" value="NZ_QKNY01000013.1"/>
</dbReference>
<gene>
    <name evidence="1" type="ORF">DM826_08750</name>
</gene>
<reference evidence="1 2" key="1">
    <citation type="submission" date="2018-06" db="EMBL/GenBank/DDBJ databases">
        <title>Halonotius sp. F13-13 a new haloarchaeeon isolated from a solar saltern from Isla Cristina, Huelva, Spain.</title>
        <authorList>
            <person name="Duran-Viseras A."/>
            <person name="Sanchez-Porro C."/>
            <person name="Ventosa A."/>
        </authorList>
    </citation>
    <scope>NUCLEOTIDE SEQUENCE [LARGE SCALE GENOMIC DNA]</scope>
    <source>
        <strain evidence="1 2">F13-13</strain>
    </source>
</reference>
<comment type="caution">
    <text evidence="1">The sequence shown here is derived from an EMBL/GenBank/DDBJ whole genome shotgun (WGS) entry which is preliminary data.</text>
</comment>
<evidence type="ECO:0000313" key="1">
    <source>
        <dbReference type="EMBL" id="RJX42772.1"/>
    </source>
</evidence>
<dbReference type="AlphaFoldDB" id="A0A3A6PWT9"/>
<dbReference type="Proteomes" id="UP000276588">
    <property type="component" value="Unassembled WGS sequence"/>
</dbReference>
<sequence length="98" mass="10733">MTESPADGGAFEFDPDVVELADELAEAFILEELDPALLDELNQDYLELLASQSPEELHMDIEEPVLAAAVQVAGMVVGRMEAAENRNMGRPSRIPYSQ</sequence>
<dbReference type="EMBL" id="QKNY01000013">
    <property type="protein sequence ID" value="RJX42772.1"/>
    <property type="molecule type" value="Genomic_DNA"/>
</dbReference>